<evidence type="ECO:0000313" key="1">
    <source>
        <dbReference type="EMBL" id="GBM08321.1"/>
    </source>
</evidence>
<sequence length="74" mass="8297">MTCLWSQCLQVGFLYWLHRASGLRDWLWSLRIVRFLLASTMPCLCVSTGVDDSVIFVPITVTPFGLLGHKSPGV</sequence>
<organism evidence="1 2">
    <name type="scientific">Araneus ventricosus</name>
    <name type="common">Orbweaver spider</name>
    <name type="synonym">Epeira ventricosa</name>
    <dbReference type="NCBI Taxonomy" id="182803"/>
    <lineage>
        <taxon>Eukaryota</taxon>
        <taxon>Metazoa</taxon>
        <taxon>Ecdysozoa</taxon>
        <taxon>Arthropoda</taxon>
        <taxon>Chelicerata</taxon>
        <taxon>Arachnida</taxon>
        <taxon>Araneae</taxon>
        <taxon>Araneomorphae</taxon>
        <taxon>Entelegynae</taxon>
        <taxon>Araneoidea</taxon>
        <taxon>Araneidae</taxon>
        <taxon>Araneus</taxon>
    </lineage>
</organism>
<accession>A0A4Y2CV10</accession>
<gene>
    <name evidence="1" type="ORF">AVEN_127087_1</name>
</gene>
<comment type="caution">
    <text evidence="1">The sequence shown here is derived from an EMBL/GenBank/DDBJ whole genome shotgun (WGS) entry which is preliminary data.</text>
</comment>
<reference evidence="1 2" key="1">
    <citation type="journal article" date="2019" name="Sci. Rep.">
        <title>Orb-weaving spider Araneus ventricosus genome elucidates the spidroin gene catalogue.</title>
        <authorList>
            <person name="Kono N."/>
            <person name="Nakamura H."/>
            <person name="Ohtoshi R."/>
            <person name="Moran D.A.P."/>
            <person name="Shinohara A."/>
            <person name="Yoshida Y."/>
            <person name="Fujiwara M."/>
            <person name="Mori M."/>
            <person name="Tomita M."/>
            <person name="Arakawa K."/>
        </authorList>
    </citation>
    <scope>NUCLEOTIDE SEQUENCE [LARGE SCALE GENOMIC DNA]</scope>
</reference>
<dbReference type="AlphaFoldDB" id="A0A4Y2CV10"/>
<keyword evidence="2" id="KW-1185">Reference proteome</keyword>
<dbReference type="EMBL" id="BGPR01087729">
    <property type="protein sequence ID" value="GBM08321.1"/>
    <property type="molecule type" value="Genomic_DNA"/>
</dbReference>
<name>A0A4Y2CV10_ARAVE</name>
<protein>
    <submittedName>
        <fullName evidence="1">Uncharacterized protein</fullName>
    </submittedName>
</protein>
<evidence type="ECO:0000313" key="2">
    <source>
        <dbReference type="Proteomes" id="UP000499080"/>
    </source>
</evidence>
<dbReference type="Proteomes" id="UP000499080">
    <property type="component" value="Unassembled WGS sequence"/>
</dbReference>
<feature type="non-terminal residue" evidence="1">
    <location>
        <position position="74"/>
    </location>
</feature>
<proteinExistence type="predicted"/>